<feature type="transmembrane region" description="Helical" evidence="9">
    <location>
        <begin position="398"/>
        <end position="419"/>
    </location>
</feature>
<dbReference type="OrthoDB" id="6612291at2759"/>
<dbReference type="EMBL" id="OV725082">
    <property type="protein sequence ID" value="CAH1404637.1"/>
    <property type="molecule type" value="Genomic_DNA"/>
</dbReference>
<evidence type="ECO:0000256" key="2">
    <source>
        <dbReference type="ARBA" id="ARBA00022475"/>
    </source>
</evidence>
<dbReference type="CDD" id="cd17358">
    <property type="entry name" value="MFS_GLUT6_8_Class3_like"/>
    <property type="match status" value="1"/>
</dbReference>
<evidence type="ECO:0000256" key="1">
    <source>
        <dbReference type="ARBA" id="ARBA00004651"/>
    </source>
</evidence>
<dbReference type="InterPro" id="IPR003663">
    <property type="entry name" value="Sugar/inositol_transpt"/>
</dbReference>
<keyword evidence="3 9" id="KW-0812">Transmembrane</keyword>
<dbReference type="InterPro" id="IPR050549">
    <property type="entry name" value="MFS_Trehalose_Transporter"/>
</dbReference>
<feature type="transmembrane region" description="Helical" evidence="9">
    <location>
        <begin position="431"/>
        <end position="451"/>
    </location>
</feature>
<feature type="domain" description="Major facilitator superfamily (MFS) profile" evidence="10">
    <location>
        <begin position="28"/>
        <end position="454"/>
    </location>
</feature>
<dbReference type="PANTHER" id="PTHR48021:SF1">
    <property type="entry name" value="GH07001P-RELATED"/>
    <property type="match status" value="1"/>
</dbReference>
<dbReference type="Gene3D" id="1.20.1250.20">
    <property type="entry name" value="MFS general substrate transporter like domains"/>
    <property type="match status" value="1"/>
</dbReference>
<dbReference type="InterPro" id="IPR005829">
    <property type="entry name" value="Sugar_transporter_CS"/>
</dbReference>
<comment type="similarity">
    <text evidence="7">Belongs to the major facilitator superfamily. Sugar transporter (TC 2.A.1.1) family. Trehalose transporter subfamily.</text>
</comment>
<proteinExistence type="inferred from homology"/>
<evidence type="ECO:0000256" key="9">
    <source>
        <dbReference type="SAM" id="Phobius"/>
    </source>
</evidence>
<dbReference type="SUPFAM" id="SSF103473">
    <property type="entry name" value="MFS general substrate transporter"/>
    <property type="match status" value="1"/>
</dbReference>
<protein>
    <recommendedName>
        <fullName evidence="10">Major facilitator superfamily (MFS) profile domain-containing protein</fullName>
    </recommendedName>
</protein>
<comment type="subcellular location">
    <subcellularLocation>
        <location evidence="1">Cell membrane</location>
        <topology evidence="1">Multi-pass membrane protein</topology>
    </subcellularLocation>
</comment>
<evidence type="ECO:0000256" key="8">
    <source>
        <dbReference type="RuleBase" id="RU003346"/>
    </source>
</evidence>
<accession>A0A9P0MW52</accession>
<evidence type="ECO:0000256" key="3">
    <source>
        <dbReference type="ARBA" id="ARBA00022692"/>
    </source>
</evidence>
<dbReference type="PROSITE" id="PS00217">
    <property type="entry name" value="SUGAR_TRANSPORT_2"/>
    <property type="match status" value="1"/>
</dbReference>
<feature type="transmembrane region" description="Helical" evidence="9">
    <location>
        <begin position="69"/>
        <end position="91"/>
    </location>
</feature>
<dbReference type="GO" id="GO:0005886">
    <property type="term" value="C:plasma membrane"/>
    <property type="evidence" value="ECO:0007669"/>
    <property type="project" value="UniProtKB-SubCell"/>
</dbReference>
<dbReference type="PANTHER" id="PTHR48021">
    <property type="match status" value="1"/>
</dbReference>
<evidence type="ECO:0000256" key="5">
    <source>
        <dbReference type="ARBA" id="ARBA00023136"/>
    </source>
</evidence>
<evidence type="ECO:0000313" key="11">
    <source>
        <dbReference type="EMBL" id="CAH1404637.1"/>
    </source>
</evidence>
<dbReference type="NCBIfam" id="TIGR00879">
    <property type="entry name" value="SP"/>
    <property type="match status" value="1"/>
</dbReference>
<feature type="transmembrane region" description="Helical" evidence="9">
    <location>
        <begin position="98"/>
        <end position="120"/>
    </location>
</feature>
<organism evidence="11 12">
    <name type="scientific">Nezara viridula</name>
    <name type="common">Southern green stink bug</name>
    <name type="synonym">Cimex viridulus</name>
    <dbReference type="NCBI Taxonomy" id="85310"/>
    <lineage>
        <taxon>Eukaryota</taxon>
        <taxon>Metazoa</taxon>
        <taxon>Ecdysozoa</taxon>
        <taxon>Arthropoda</taxon>
        <taxon>Hexapoda</taxon>
        <taxon>Insecta</taxon>
        <taxon>Pterygota</taxon>
        <taxon>Neoptera</taxon>
        <taxon>Paraneoptera</taxon>
        <taxon>Hemiptera</taxon>
        <taxon>Heteroptera</taxon>
        <taxon>Panheteroptera</taxon>
        <taxon>Pentatomomorpha</taxon>
        <taxon>Pentatomoidea</taxon>
        <taxon>Pentatomidae</taxon>
        <taxon>Pentatominae</taxon>
        <taxon>Nezara</taxon>
    </lineage>
</organism>
<keyword evidence="5 9" id="KW-0472">Membrane</keyword>
<evidence type="ECO:0000256" key="6">
    <source>
        <dbReference type="ARBA" id="ARBA00023180"/>
    </source>
</evidence>
<dbReference type="AlphaFoldDB" id="A0A9P0MW52"/>
<feature type="transmembrane region" description="Helical" evidence="9">
    <location>
        <begin position="28"/>
        <end position="49"/>
    </location>
</feature>
<keyword evidence="4 9" id="KW-1133">Transmembrane helix</keyword>
<dbReference type="InterPro" id="IPR036259">
    <property type="entry name" value="MFS_trans_sf"/>
</dbReference>
<dbReference type="Proteomes" id="UP001152798">
    <property type="component" value="Chromosome 6"/>
</dbReference>
<feature type="transmembrane region" description="Helical" evidence="9">
    <location>
        <begin position="263"/>
        <end position="288"/>
    </location>
</feature>
<evidence type="ECO:0000256" key="4">
    <source>
        <dbReference type="ARBA" id="ARBA00022989"/>
    </source>
</evidence>
<dbReference type="InterPro" id="IPR005828">
    <property type="entry name" value="MFS_sugar_transport-like"/>
</dbReference>
<dbReference type="Pfam" id="PF00083">
    <property type="entry name" value="Sugar_tr"/>
    <property type="match status" value="1"/>
</dbReference>
<name>A0A9P0MW52_NEZVI</name>
<keyword evidence="2" id="KW-1003">Cell membrane</keyword>
<evidence type="ECO:0000313" key="12">
    <source>
        <dbReference type="Proteomes" id="UP001152798"/>
    </source>
</evidence>
<dbReference type="FunFam" id="1.20.1250.20:FF:000055">
    <property type="entry name" value="Facilitated trehalose transporter Tret1-2 homolog"/>
    <property type="match status" value="1"/>
</dbReference>
<keyword evidence="6" id="KW-0325">Glycoprotein</keyword>
<dbReference type="GO" id="GO:0051119">
    <property type="term" value="F:sugar transmembrane transporter activity"/>
    <property type="evidence" value="ECO:0007669"/>
    <property type="project" value="InterPro"/>
</dbReference>
<reference evidence="11" key="1">
    <citation type="submission" date="2022-01" db="EMBL/GenBank/DDBJ databases">
        <authorList>
            <person name="King R."/>
        </authorList>
    </citation>
    <scope>NUCLEOTIDE SEQUENCE</scope>
</reference>
<dbReference type="PRINTS" id="PR00171">
    <property type="entry name" value="SUGRTRNSPORT"/>
</dbReference>
<sequence>MTIIKEMESDDRCTRMVPSEPEQESPQFLVALAVNIIVFSAGATVAWSSPALARMRSPNATLPLTAEEASWVGSILAMGAFLGSIPAGSMVDFFGRKWVIMSISVPIMISWILVYCATTVNMICIARFIAGIAVGAVYATVPVYLVEIAEDSTRGSLGAMFQLMSSNGGLYVYIIAAIFPYTELPLLCGLLNIMFLIFFFKAPESPIYLIQKGRRSEATDALIYLRGKQHNIHKDLEEMEEEINSNIAEKGTFLKELSKRSNVLSLLVCLTLVFFQQLSGINAVFFFLEGVFQDAGTFEPAIPTIIAGVAQTIANFLSTVLIDFTGRRILLQISSTMMAVCMAILGYYFHEKTKGSDVTEFGAVPLIAVVAFIFMYSVGFGPISFLMSGEILPPEIKVTGLGIVSSFQWICAFAVTKAFQPINDALGPATSYWIFAAICVLGFFFSTFIIIETKGKSFLEIQEEMFGQKYERIKIIKSNGII</sequence>
<evidence type="ECO:0000256" key="7">
    <source>
        <dbReference type="ARBA" id="ARBA00024348"/>
    </source>
</evidence>
<feature type="transmembrane region" description="Helical" evidence="9">
    <location>
        <begin position="329"/>
        <end position="349"/>
    </location>
</feature>
<dbReference type="InterPro" id="IPR044775">
    <property type="entry name" value="MFS_ERD6/Tret1-like"/>
</dbReference>
<gene>
    <name evidence="11" type="ORF">NEZAVI_LOCUS13010</name>
</gene>
<feature type="transmembrane region" description="Helical" evidence="9">
    <location>
        <begin position="300"/>
        <end position="322"/>
    </location>
</feature>
<keyword evidence="8" id="KW-0813">Transport</keyword>
<feature type="transmembrane region" description="Helical" evidence="9">
    <location>
        <begin position="361"/>
        <end position="386"/>
    </location>
</feature>
<keyword evidence="12" id="KW-1185">Reference proteome</keyword>
<dbReference type="InterPro" id="IPR020846">
    <property type="entry name" value="MFS_dom"/>
</dbReference>
<dbReference type="PROSITE" id="PS50850">
    <property type="entry name" value="MFS"/>
    <property type="match status" value="1"/>
</dbReference>
<feature type="transmembrane region" description="Helical" evidence="9">
    <location>
        <begin position="126"/>
        <end position="145"/>
    </location>
</feature>
<evidence type="ECO:0000259" key="10">
    <source>
        <dbReference type="PROSITE" id="PS50850"/>
    </source>
</evidence>